<proteinExistence type="predicted"/>
<sequence>MVGRMDDGTAPGLRERKKQETRDALSWAVIRLSVERGWDNVSVEDVAAAANVSVRTFRNYFSGKAEAVVSRHTERMFRFADELRGRPAGEPLDQAVKNATLARMAPPEATGDQTPSREWTDGVRLMLAEPDVQGEFLRAMAAAQAELATVVAERTGTDVGRDLYPSLVAAATGAAVSTAMEHWLRADPPVPFGPLVREALDRLWAGLPVP</sequence>
<reference evidence="6 7" key="1">
    <citation type="journal article" date="2019" name="Int. J. Syst. Evol. Microbiol.">
        <title>The Global Catalogue of Microorganisms (GCM) 10K type strain sequencing project: providing services to taxonomists for standard genome sequencing and annotation.</title>
        <authorList>
            <consortium name="The Broad Institute Genomics Platform"/>
            <consortium name="The Broad Institute Genome Sequencing Center for Infectious Disease"/>
            <person name="Wu L."/>
            <person name="Ma J."/>
        </authorList>
    </citation>
    <scope>NUCLEOTIDE SEQUENCE [LARGE SCALE GENOMIC DNA]</scope>
    <source>
        <strain evidence="6 7">JCM 3106</strain>
    </source>
</reference>
<dbReference type="Pfam" id="PF00440">
    <property type="entry name" value="TetR_N"/>
    <property type="match status" value="1"/>
</dbReference>
<evidence type="ECO:0000259" key="5">
    <source>
        <dbReference type="PROSITE" id="PS50977"/>
    </source>
</evidence>
<dbReference type="Proteomes" id="UP001499930">
    <property type="component" value="Unassembled WGS sequence"/>
</dbReference>
<name>A0ABN3XRY7_9ACTN</name>
<protein>
    <submittedName>
        <fullName evidence="6">TetR family transcriptional regulator</fullName>
    </submittedName>
</protein>
<dbReference type="InterPro" id="IPR041347">
    <property type="entry name" value="MftR_C"/>
</dbReference>
<dbReference type="PROSITE" id="PS50977">
    <property type="entry name" value="HTH_TETR_2"/>
    <property type="match status" value="1"/>
</dbReference>
<dbReference type="InterPro" id="IPR001647">
    <property type="entry name" value="HTH_TetR"/>
</dbReference>
<evidence type="ECO:0000313" key="6">
    <source>
        <dbReference type="EMBL" id="GAA2991617.1"/>
    </source>
</evidence>
<dbReference type="Gene3D" id="1.10.10.60">
    <property type="entry name" value="Homeodomain-like"/>
    <property type="match status" value="1"/>
</dbReference>
<keyword evidence="7" id="KW-1185">Reference proteome</keyword>
<gene>
    <name evidence="6" type="ORF">GCM10017559_09520</name>
</gene>
<evidence type="ECO:0000313" key="7">
    <source>
        <dbReference type="Proteomes" id="UP001499930"/>
    </source>
</evidence>
<evidence type="ECO:0000256" key="4">
    <source>
        <dbReference type="PROSITE-ProRule" id="PRU00335"/>
    </source>
</evidence>
<dbReference type="InterPro" id="IPR009057">
    <property type="entry name" value="Homeodomain-like_sf"/>
</dbReference>
<dbReference type="PANTHER" id="PTHR30055">
    <property type="entry name" value="HTH-TYPE TRANSCRIPTIONAL REGULATOR RUTR"/>
    <property type="match status" value="1"/>
</dbReference>
<comment type="caution">
    <text evidence="6">The sequence shown here is derived from an EMBL/GenBank/DDBJ whole genome shotgun (WGS) entry which is preliminary data.</text>
</comment>
<dbReference type="Pfam" id="PF17754">
    <property type="entry name" value="TetR_C_14"/>
    <property type="match status" value="1"/>
</dbReference>
<dbReference type="Gene3D" id="1.10.357.10">
    <property type="entry name" value="Tetracycline Repressor, domain 2"/>
    <property type="match status" value="1"/>
</dbReference>
<keyword evidence="3" id="KW-0804">Transcription</keyword>
<keyword evidence="1" id="KW-0805">Transcription regulation</keyword>
<evidence type="ECO:0000256" key="1">
    <source>
        <dbReference type="ARBA" id="ARBA00023015"/>
    </source>
</evidence>
<dbReference type="InterPro" id="IPR050109">
    <property type="entry name" value="HTH-type_TetR-like_transc_reg"/>
</dbReference>
<feature type="DNA-binding region" description="H-T-H motif" evidence="4">
    <location>
        <begin position="42"/>
        <end position="61"/>
    </location>
</feature>
<keyword evidence="2 4" id="KW-0238">DNA-binding</keyword>
<accession>A0ABN3XRY7</accession>
<dbReference type="PANTHER" id="PTHR30055:SF238">
    <property type="entry name" value="MYCOFACTOCIN BIOSYNTHESIS TRANSCRIPTIONAL REGULATOR MFTR-RELATED"/>
    <property type="match status" value="1"/>
</dbReference>
<organism evidence="6 7">
    <name type="scientific">Streptosporangium longisporum</name>
    <dbReference type="NCBI Taxonomy" id="46187"/>
    <lineage>
        <taxon>Bacteria</taxon>
        <taxon>Bacillati</taxon>
        <taxon>Actinomycetota</taxon>
        <taxon>Actinomycetes</taxon>
        <taxon>Streptosporangiales</taxon>
        <taxon>Streptosporangiaceae</taxon>
        <taxon>Streptosporangium</taxon>
    </lineage>
</organism>
<feature type="domain" description="HTH tetR-type" evidence="5">
    <location>
        <begin position="19"/>
        <end position="79"/>
    </location>
</feature>
<dbReference type="EMBL" id="BAAAWD010000006">
    <property type="protein sequence ID" value="GAA2991617.1"/>
    <property type="molecule type" value="Genomic_DNA"/>
</dbReference>
<evidence type="ECO:0000256" key="3">
    <source>
        <dbReference type="ARBA" id="ARBA00023163"/>
    </source>
</evidence>
<evidence type="ECO:0000256" key="2">
    <source>
        <dbReference type="ARBA" id="ARBA00023125"/>
    </source>
</evidence>
<dbReference type="SUPFAM" id="SSF46689">
    <property type="entry name" value="Homeodomain-like"/>
    <property type="match status" value="1"/>
</dbReference>